<dbReference type="OrthoDB" id="10657602at2759"/>
<evidence type="ECO:0000313" key="2">
    <source>
        <dbReference type="Proteomes" id="UP000769157"/>
    </source>
</evidence>
<gene>
    <name evidence="1" type="ORF">OGAPHI_003914</name>
</gene>
<dbReference type="EMBL" id="JAEUBE010000295">
    <property type="protein sequence ID" value="KAH3665726.1"/>
    <property type="molecule type" value="Genomic_DNA"/>
</dbReference>
<name>A0A9P8P619_9ASCO</name>
<reference evidence="1" key="1">
    <citation type="journal article" date="2021" name="Open Biol.">
        <title>Shared evolutionary footprints suggest mitochondrial oxidative damage underlies multiple complex I losses in fungi.</title>
        <authorList>
            <person name="Schikora-Tamarit M.A."/>
            <person name="Marcet-Houben M."/>
            <person name="Nosek J."/>
            <person name="Gabaldon T."/>
        </authorList>
    </citation>
    <scope>NUCLEOTIDE SEQUENCE</scope>
    <source>
        <strain evidence="1">CBS6075</strain>
    </source>
</reference>
<comment type="caution">
    <text evidence="1">The sequence shown here is derived from an EMBL/GenBank/DDBJ whole genome shotgun (WGS) entry which is preliminary data.</text>
</comment>
<evidence type="ECO:0000313" key="1">
    <source>
        <dbReference type="EMBL" id="KAH3665726.1"/>
    </source>
</evidence>
<dbReference type="RefSeq" id="XP_046060930.1">
    <property type="nucleotide sequence ID" value="XM_046204936.1"/>
</dbReference>
<protein>
    <submittedName>
        <fullName evidence="1">Uncharacterized protein</fullName>
    </submittedName>
</protein>
<dbReference type="AlphaFoldDB" id="A0A9P8P619"/>
<dbReference type="GeneID" id="70235879"/>
<organism evidence="1 2">
    <name type="scientific">Ogataea philodendri</name>
    <dbReference type="NCBI Taxonomy" id="1378263"/>
    <lineage>
        <taxon>Eukaryota</taxon>
        <taxon>Fungi</taxon>
        <taxon>Dikarya</taxon>
        <taxon>Ascomycota</taxon>
        <taxon>Saccharomycotina</taxon>
        <taxon>Pichiomycetes</taxon>
        <taxon>Pichiales</taxon>
        <taxon>Pichiaceae</taxon>
        <taxon>Ogataea</taxon>
    </lineage>
</organism>
<dbReference type="Proteomes" id="UP000769157">
    <property type="component" value="Unassembled WGS sequence"/>
</dbReference>
<accession>A0A9P8P619</accession>
<keyword evidence="2" id="KW-1185">Reference proteome</keyword>
<reference evidence="1" key="2">
    <citation type="submission" date="2021-01" db="EMBL/GenBank/DDBJ databases">
        <authorList>
            <person name="Schikora-Tamarit M.A."/>
        </authorList>
    </citation>
    <scope>NUCLEOTIDE SEQUENCE</scope>
    <source>
        <strain evidence="1">CBS6075</strain>
    </source>
</reference>
<sequence>MLVALVSQGNGRIQVHFLHGKITKLFSWVQRYITFCTALAAPKDSHHVRVQAVWAEDEVWFAVRKVQDSLAKLAVAPAEPRPRVVVSGRVDVDALVHEAQSGRGGLDKVQQLADLLVVVGGTNLQQQRHRPRVRKSNVRAPNALEVGPLEVVRVAVFGQDHATGVLVNLVVLVDKAHVWQRQQRRDVCIVHDVHTAKTIHLIREHFAERLVVHHAVLADSFANGGGRLRSLVRKTGKTQLAQHGLHQAEFDLHLRVGRDK</sequence>
<proteinExistence type="predicted"/>